<dbReference type="CDD" id="cd11060">
    <property type="entry name" value="CYP57A1-like"/>
    <property type="match status" value="1"/>
</dbReference>
<comment type="similarity">
    <text evidence="2 8">Belongs to the cytochrome P450 family.</text>
</comment>
<evidence type="ECO:0000256" key="1">
    <source>
        <dbReference type="ARBA" id="ARBA00001971"/>
    </source>
</evidence>
<organism evidence="9 10">
    <name type="scientific">Exophiala bonariae</name>
    <dbReference type="NCBI Taxonomy" id="1690606"/>
    <lineage>
        <taxon>Eukaryota</taxon>
        <taxon>Fungi</taxon>
        <taxon>Dikarya</taxon>
        <taxon>Ascomycota</taxon>
        <taxon>Pezizomycotina</taxon>
        <taxon>Eurotiomycetes</taxon>
        <taxon>Chaetothyriomycetidae</taxon>
        <taxon>Chaetothyriales</taxon>
        <taxon>Herpotrichiellaceae</taxon>
        <taxon>Exophiala</taxon>
    </lineage>
</organism>
<keyword evidence="7 8" id="KW-0349">Heme</keyword>
<dbReference type="GO" id="GO:0004497">
    <property type="term" value="F:monooxygenase activity"/>
    <property type="evidence" value="ECO:0007669"/>
    <property type="project" value="UniProtKB-KW"/>
</dbReference>
<evidence type="ECO:0000256" key="3">
    <source>
        <dbReference type="ARBA" id="ARBA00022723"/>
    </source>
</evidence>
<dbReference type="PANTHER" id="PTHR24305:SF190">
    <property type="entry name" value="P450, PUTATIVE (EUROFUNG)-RELATED"/>
    <property type="match status" value="1"/>
</dbReference>
<dbReference type="GO" id="GO:0016705">
    <property type="term" value="F:oxidoreductase activity, acting on paired donors, with incorporation or reduction of molecular oxygen"/>
    <property type="evidence" value="ECO:0007669"/>
    <property type="project" value="InterPro"/>
</dbReference>
<feature type="binding site" description="axial binding residue" evidence="7">
    <location>
        <position position="454"/>
    </location>
    <ligand>
        <name>heme</name>
        <dbReference type="ChEBI" id="CHEBI:30413"/>
    </ligand>
    <ligandPart>
        <name>Fe</name>
        <dbReference type="ChEBI" id="CHEBI:18248"/>
    </ligandPart>
</feature>
<accession>A0AAV9NQA2</accession>
<dbReference type="Pfam" id="PF00067">
    <property type="entry name" value="p450"/>
    <property type="match status" value="1"/>
</dbReference>
<dbReference type="InterPro" id="IPR002401">
    <property type="entry name" value="Cyt_P450_E_grp-I"/>
</dbReference>
<evidence type="ECO:0000256" key="4">
    <source>
        <dbReference type="ARBA" id="ARBA00023002"/>
    </source>
</evidence>
<dbReference type="RefSeq" id="XP_064711687.1">
    <property type="nucleotide sequence ID" value="XM_064843827.1"/>
</dbReference>
<keyword evidence="6 8" id="KW-0503">Monooxygenase</keyword>
<evidence type="ECO:0000313" key="9">
    <source>
        <dbReference type="EMBL" id="KAK5064363.1"/>
    </source>
</evidence>
<evidence type="ECO:0000256" key="8">
    <source>
        <dbReference type="RuleBase" id="RU000461"/>
    </source>
</evidence>
<keyword evidence="4 8" id="KW-0560">Oxidoreductase</keyword>
<reference evidence="9 10" key="1">
    <citation type="submission" date="2023-08" db="EMBL/GenBank/DDBJ databases">
        <title>Black Yeasts Isolated from many extreme environments.</title>
        <authorList>
            <person name="Coleine C."/>
            <person name="Stajich J.E."/>
            <person name="Selbmann L."/>
        </authorList>
    </citation>
    <scope>NUCLEOTIDE SEQUENCE [LARGE SCALE GENOMIC DNA]</scope>
    <source>
        <strain evidence="9 10">CCFEE 5792</strain>
    </source>
</reference>
<dbReference type="InterPro" id="IPR001128">
    <property type="entry name" value="Cyt_P450"/>
</dbReference>
<protein>
    <recommendedName>
        <fullName evidence="11">Cytochrome P450 oxidoreductase</fullName>
    </recommendedName>
</protein>
<dbReference type="PROSITE" id="PS00086">
    <property type="entry name" value="CYTOCHROME_P450"/>
    <property type="match status" value="1"/>
</dbReference>
<evidence type="ECO:0000256" key="7">
    <source>
        <dbReference type="PIRSR" id="PIRSR602401-1"/>
    </source>
</evidence>
<evidence type="ECO:0000256" key="2">
    <source>
        <dbReference type="ARBA" id="ARBA00010617"/>
    </source>
</evidence>
<evidence type="ECO:0000256" key="6">
    <source>
        <dbReference type="ARBA" id="ARBA00023033"/>
    </source>
</evidence>
<dbReference type="InterPro" id="IPR050121">
    <property type="entry name" value="Cytochrome_P450_monoxygenase"/>
</dbReference>
<dbReference type="SUPFAM" id="SSF48264">
    <property type="entry name" value="Cytochrome P450"/>
    <property type="match status" value="1"/>
</dbReference>
<dbReference type="GeneID" id="89968418"/>
<evidence type="ECO:0000313" key="10">
    <source>
        <dbReference type="Proteomes" id="UP001358417"/>
    </source>
</evidence>
<dbReference type="AlphaFoldDB" id="A0AAV9NQA2"/>
<dbReference type="EMBL" id="JAVRRD010000001">
    <property type="protein sequence ID" value="KAK5064363.1"/>
    <property type="molecule type" value="Genomic_DNA"/>
</dbReference>
<comment type="caution">
    <text evidence="9">The sequence shown here is derived from an EMBL/GenBank/DDBJ whole genome shotgun (WGS) entry which is preliminary data.</text>
</comment>
<dbReference type="GO" id="GO:0005506">
    <property type="term" value="F:iron ion binding"/>
    <property type="evidence" value="ECO:0007669"/>
    <property type="project" value="InterPro"/>
</dbReference>
<keyword evidence="5 7" id="KW-0408">Iron</keyword>
<sequence>MAVVHFAALMTETWSKSWAPTHIVLVALGVYVTIRAYQISSDPLKSVPDAAFGARYTRLWYLWQLWRGDFQNTNIQLHKKYGKIVRTAPNQYSIDDPEAVKVIYGHTTRFTKGDWYLASAAPQTLPTNLFAQQDQKKHAELRRRFNNFYAMSTLVQYESHVNECISRFSEKLKEFSESKEHIDIAHWLQCYAFDVITKITFDRRFGFLENGEDVGGVIQSIDNFNLYATLMGVFPWLHARLSVFGPLVGLKYIIGYVNQALGERRQAKAQGLDLSTVPDFVSKFFVNNEKDPEGFTMLHIFGGAATNVVAGTDTTAISLSSIVRQLATHPDVLTKLRAEIQDAKAAGKISDPITFQESQGLTYFQAVIKESLRVHPAAGLPMWRVVPEGGVIIAGRHFPSGTEVGINAWVAHRNEDVFGSNPELFRPERWLVDREQAAAMEHYFLSFGAGSRTCIGRHISMLEISKLVPQLFQQFNVLPASTWADIKELNRWFVKPKGLQAVVELRE</sequence>
<evidence type="ECO:0000256" key="5">
    <source>
        <dbReference type="ARBA" id="ARBA00023004"/>
    </source>
</evidence>
<dbReference type="FunFam" id="1.10.630.10:FF:000050">
    <property type="entry name" value="Cytochrome P450 monooxygenase"/>
    <property type="match status" value="1"/>
</dbReference>
<dbReference type="InterPro" id="IPR017972">
    <property type="entry name" value="Cyt_P450_CS"/>
</dbReference>
<name>A0AAV9NQA2_9EURO</name>
<evidence type="ECO:0008006" key="11">
    <source>
        <dbReference type="Google" id="ProtNLM"/>
    </source>
</evidence>
<dbReference type="PRINTS" id="PR00463">
    <property type="entry name" value="EP450I"/>
</dbReference>
<proteinExistence type="inferred from homology"/>
<gene>
    <name evidence="9" type="ORF">LTR84_000196</name>
</gene>
<keyword evidence="10" id="KW-1185">Reference proteome</keyword>
<comment type="cofactor">
    <cofactor evidence="1 7">
        <name>heme</name>
        <dbReference type="ChEBI" id="CHEBI:30413"/>
    </cofactor>
</comment>
<dbReference type="PANTHER" id="PTHR24305">
    <property type="entry name" value="CYTOCHROME P450"/>
    <property type="match status" value="1"/>
</dbReference>
<dbReference type="InterPro" id="IPR036396">
    <property type="entry name" value="Cyt_P450_sf"/>
</dbReference>
<dbReference type="PRINTS" id="PR00385">
    <property type="entry name" value="P450"/>
</dbReference>
<keyword evidence="3 7" id="KW-0479">Metal-binding</keyword>
<dbReference type="Proteomes" id="UP001358417">
    <property type="component" value="Unassembled WGS sequence"/>
</dbReference>
<dbReference type="GO" id="GO:0020037">
    <property type="term" value="F:heme binding"/>
    <property type="evidence" value="ECO:0007669"/>
    <property type="project" value="InterPro"/>
</dbReference>
<dbReference type="Gene3D" id="1.10.630.10">
    <property type="entry name" value="Cytochrome P450"/>
    <property type="match status" value="1"/>
</dbReference>